<organism evidence="3 4">
    <name type="scientific">Trametes pubescens</name>
    <name type="common">White-rot fungus</name>
    <dbReference type="NCBI Taxonomy" id="154538"/>
    <lineage>
        <taxon>Eukaryota</taxon>
        <taxon>Fungi</taxon>
        <taxon>Dikarya</taxon>
        <taxon>Basidiomycota</taxon>
        <taxon>Agaricomycotina</taxon>
        <taxon>Agaricomycetes</taxon>
        <taxon>Polyporales</taxon>
        <taxon>Polyporaceae</taxon>
        <taxon>Trametes</taxon>
    </lineage>
</organism>
<dbReference type="PANTHER" id="PTHR34612:SF2">
    <property type="entry name" value="GLYCOSIDE HYDROLASE 131 CATALYTIC N-TERMINAL DOMAIN-CONTAINING PROTEIN"/>
    <property type="match status" value="1"/>
</dbReference>
<dbReference type="OMA" id="FKVRDHA"/>
<proteinExistence type="predicted"/>
<dbReference type="Proteomes" id="UP000184267">
    <property type="component" value="Unassembled WGS sequence"/>
</dbReference>
<gene>
    <name evidence="3" type="ORF">TRAPUB_5446</name>
</gene>
<sequence>MLGFVFLTGLLASALATPVIWDGRAPFNLTNADLDTSTGPFLTIVKGPENATHYDHLFGHSKLPTPLWNQGLVPREQVISVSIDNSSIFLPGTGGLQFGFRRTDIIAAVDGEHTELNARMETNTTIFHVSIQKDLQRPLNYSHEYQIVFIEPSDGSQVFKIQLGTPFTNPTGPLPGPNAHEFKVRDHALNVLFTTPFTDHAWHNFAVAVDWNNRTLAVWYSQDAELLRRVVDTTPNPSVALGPDGKGDYHFTVLKLPIANPADPPADQDDVPHFGIQEGDLEGLLYSGVFVESASQGISRGLGVLEHL</sequence>
<protein>
    <recommendedName>
        <fullName evidence="2">Glycoside hydrolase 131 catalytic N-terminal domain-containing protein</fullName>
    </recommendedName>
</protein>
<evidence type="ECO:0000313" key="4">
    <source>
        <dbReference type="Proteomes" id="UP000184267"/>
    </source>
</evidence>
<feature type="domain" description="Glycoside hydrolase 131 catalytic N-terminal" evidence="2">
    <location>
        <begin position="19"/>
        <end position="297"/>
    </location>
</feature>
<comment type="caution">
    <text evidence="3">The sequence shown here is derived from an EMBL/GenBank/DDBJ whole genome shotgun (WGS) entry which is preliminary data.</text>
</comment>
<dbReference type="OrthoDB" id="5283326at2759"/>
<evidence type="ECO:0000256" key="1">
    <source>
        <dbReference type="SAM" id="SignalP"/>
    </source>
</evidence>
<reference evidence="3 4" key="1">
    <citation type="submission" date="2016-10" db="EMBL/GenBank/DDBJ databases">
        <title>Genome sequence of the basidiomycete white-rot fungus Trametes pubescens.</title>
        <authorList>
            <person name="Makela M.R."/>
            <person name="Granchi Z."/>
            <person name="Peng M."/>
            <person name="De Vries R.P."/>
            <person name="Grigoriev I."/>
            <person name="Riley R."/>
            <person name="Hilden K."/>
        </authorList>
    </citation>
    <scope>NUCLEOTIDE SEQUENCE [LARGE SCALE GENOMIC DNA]</scope>
    <source>
        <strain evidence="3 4">FBCC735</strain>
    </source>
</reference>
<dbReference type="AlphaFoldDB" id="A0A1M2V8F1"/>
<name>A0A1M2V8F1_TRAPU</name>
<keyword evidence="4" id="KW-1185">Reference proteome</keyword>
<dbReference type="Pfam" id="PF18271">
    <property type="entry name" value="GH131_N"/>
    <property type="match status" value="1"/>
</dbReference>
<dbReference type="STRING" id="154538.A0A1M2V8F1"/>
<evidence type="ECO:0000313" key="3">
    <source>
        <dbReference type="EMBL" id="OJT03855.1"/>
    </source>
</evidence>
<feature type="chain" id="PRO_5012905762" description="Glycoside hydrolase 131 catalytic N-terminal domain-containing protein" evidence="1">
    <location>
        <begin position="17"/>
        <end position="308"/>
    </location>
</feature>
<dbReference type="Gene3D" id="2.60.120.1160">
    <property type="match status" value="1"/>
</dbReference>
<dbReference type="PANTHER" id="PTHR34612">
    <property type="entry name" value="GH131_N DOMAIN-CONTAINING PROTEIN"/>
    <property type="match status" value="1"/>
</dbReference>
<evidence type="ECO:0000259" key="2">
    <source>
        <dbReference type="Pfam" id="PF18271"/>
    </source>
</evidence>
<dbReference type="InterPro" id="IPR041524">
    <property type="entry name" value="GH131_N"/>
</dbReference>
<accession>A0A1M2V8F1</accession>
<dbReference type="EMBL" id="MNAD01001590">
    <property type="protein sequence ID" value="OJT03855.1"/>
    <property type="molecule type" value="Genomic_DNA"/>
</dbReference>
<feature type="signal peptide" evidence="1">
    <location>
        <begin position="1"/>
        <end position="16"/>
    </location>
</feature>
<keyword evidence="1" id="KW-0732">Signal</keyword>